<dbReference type="RefSeq" id="WP_212325437.1">
    <property type="nucleotide sequence ID" value="NZ_AP024463.1"/>
</dbReference>
<feature type="transmembrane region" description="Helical" evidence="5">
    <location>
        <begin position="196"/>
        <end position="220"/>
    </location>
</feature>
<dbReference type="InterPro" id="IPR017871">
    <property type="entry name" value="ABC_transporter-like_CS"/>
</dbReference>
<keyword evidence="3" id="KW-0547">Nucleotide-binding</keyword>
<dbReference type="Gene3D" id="3.40.50.300">
    <property type="entry name" value="P-loop containing nucleotide triphosphate hydrolases"/>
    <property type="match status" value="1"/>
</dbReference>
<feature type="transmembrane region" description="Helical" evidence="5">
    <location>
        <begin position="241"/>
        <end position="261"/>
    </location>
</feature>
<evidence type="ECO:0000256" key="3">
    <source>
        <dbReference type="ARBA" id="ARBA00022741"/>
    </source>
</evidence>
<evidence type="ECO:0000313" key="7">
    <source>
        <dbReference type="EMBL" id="QUC08838.1"/>
    </source>
</evidence>
<name>A0ABX7Y7I5_9ACTN</name>
<evidence type="ECO:0000256" key="5">
    <source>
        <dbReference type="SAM" id="Phobius"/>
    </source>
</evidence>
<feature type="transmembrane region" description="Helical" evidence="5">
    <location>
        <begin position="362"/>
        <end position="385"/>
    </location>
</feature>
<keyword evidence="8" id="KW-1185">Reference proteome</keyword>
<keyword evidence="5" id="KW-0472">Membrane</keyword>
<dbReference type="PANTHER" id="PTHR43335">
    <property type="entry name" value="ABC TRANSPORTER, ATP-BINDING PROTEIN"/>
    <property type="match status" value="1"/>
</dbReference>
<dbReference type="PROSITE" id="PS00211">
    <property type="entry name" value="ABC_TRANSPORTER_1"/>
    <property type="match status" value="1"/>
</dbReference>
<keyword evidence="2" id="KW-0813">Transport</keyword>
<evidence type="ECO:0000256" key="4">
    <source>
        <dbReference type="ARBA" id="ARBA00022840"/>
    </source>
</evidence>
<dbReference type="SUPFAM" id="SSF52540">
    <property type="entry name" value="P-loop containing nucleoside triphosphate hydrolases"/>
    <property type="match status" value="1"/>
</dbReference>
<protein>
    <submittedName>
        <fullName evidence="7">ATP-binding cassette domain-containing protein</fullName>
    </submittedName>
</protein>
<proteinExistence type="inferred from homology"/>
<feature type="transmembrane region" description="Helical" evidence="5">
    <location>
        <begin position="169"/>
        <end position="190"/>
    </location>
</feature>
<gene>
    <name evidence="7" type="ORF">J5A65_03635</name>
</gene>
<feature type="transmembrane region" description="Helical" evidence="5">
    <location>
        <begin position="307"/>
        <end position="326"/>
    </location>
</feature>
<keyword evidence="5" id="KW-0812">Transmembrane</keyword>
<evidence type="ECO:0000256" key="2">
    <source>
        <dbReference type="ARBA" id="ARBA00022448"/>
    </source>
</evidence>
<dbReference type="SMART" id="SM00382">
    <property type="entry name" value="AAA"/>
    <property type="match status" value="1"/>
</dbReference>
<dbReference type="InterPro" id="IPR003439">
    <property type="entry name" value="ABC_transporter-like_ATP-bd"/>
</dbReference>
<feature type="domain" description="ABC transporter" evidence="6">
    <location>
        <begin position="2"/>
        <end position="263"/>
    </location>
</feature>
<evidence type="ECO:0000259" key="6">
    <source>
        <dbReference type="PROSITE" id="PS50893"/>
    </source>
</evidence>
<reference evidence="7 8" key="1">
    <citation type="submission" date="2021-03" db="EMBL/GenBank/DDBJ databases">
        <title>Human Oral Microbial Genomes.</title>
        <authorList>
            <person name="Johnston C.D."/>
            <person name="Chen T."/>
            <person name="Dewhirst F.E."/>
        </authorList>
    </citation>
    <scope>NUCLEOTIDE SEQUENCE [LARGE SCALE GENOMIC DNA]</scope>
    <source>
        <strain evidence="7 8">DSMZ 100122</strain>
    </source>
</reference>
<sequence length="390" mass="40750">MITITELTKRYGRGTRQVVAVDRISFDVAPGTVTGFLGPNGAGKSTTLRILCGLADATSGSALIGGVSYRQLPNPGHTVGALLDASATHPGRTGTETLRLAAMSMGADRDRVTELLDLVGLTRPEVSRRVGTYSLGMRQRLGIALALLGDPEVLVLDEPANGLDPQGIVWLRHLVAAIALTLAFAAGGAMTRVQGFSGVAALAVAPAGTLLTVVAILATTSEYANRSVMGTYLLEPHRGRVLAARALALVVVTLVSYGLIYLAAVPVNFIAAAFKNTTPDWSVDGVLLTGVVLVAVLYVLEAYAMGLLLLNGPTAIVMILVQPMVFNMIRTALPQHAGALAWVDPTTPSAMLRQGSYTPVEWATTGTGVAIWLVVPAIAGVLRVLRKEVS</sequence>
<dbReference type="PROSITE" id="PS50893">
    <property type="entry name" value="ABC_TRANSPORTER_2"/>
    <property type="match status" value="1"/>
</dbReference>
<dbReference type="Pfam" id="PF00005">
    <property type="entry name" value="ABC_tran"/>
    <property type="match status" value="1"/>
</dbReference>
<evidence type="ECO:0000256" key="1">
    <source>
        <dbReference type="ARBA" id="ARBA00005417"/>
    </source>
</evidence>
<dbReference type="GO" id="GO:0005524">
    <property type="term" value="F:ATP binding"/>
    <property type="evidence" value="ECO:0007669"/>
    <property type="project" value="UniProtKB-KW"/>
</dbReference>
<dbReference type="InterPro" id="IPR003593">
    <property type="entry name" value="AAA+_ATPase"/>
</dbReference>
<dbReference type="InterPro" id="IPR027417">
    <property type="entry name" value="P-loop_NTPase"/>
</dbReference>
<keyword evidence="5" id="KW-1133">Transmembrane helix</keyword>
<keyword evidence="4 7" id="KW-0067">ATP-binding</keyword>
<accession>A0ABX7Y7I5</accession>
<dbReference type="PANTHER" id="PTHR43335:SF4">
    <property type="entry name" value="ABC TRANSPORTER, ATP-BINDING PROTEIN"/>
    <property type="match status" value="1"/>
</dbReference>
<organism evidence="7 8">
    <name type="scientific">Arachnia rubra</name>
    <dbReference type="NCBI Taxonomy" id="1547448"/>
    <lineage>
        <taxon>Bacteria</taxon>
        <taxon>Bacillati</taxon>
        <taxon>Actinomycetota</taxon>
        <taxon>Actinomycetes</taxon>
        <taxon>Propionibacteriales</taxon>
        <taxon>Propionibacteriaceae</taxon>
        <taxon>Arachnia</taxon>
    </lineage>
</organism>
<dbReference type="EMBL" id="CP072384">
    <property type="protein sequence ID" value="QUC08838.1"/>
    <property type="molecule type" value="Genomic_DNA"/>
</dbReference>
<dbReference type="Proteomes" id="UP000678513">
    <property type="component" value="Chromosome"/>
</dbReference>
<feature type="transmembrane region" description="Helical" evidence="5">
    <location>
        <begin position="281"/>
        <end position="300"/>
    </location>
</feature>
<evidence type="ECO:0000313" key="8">
    <source>
        <dbReference type="Proteomes" id="UP000678513"/>
    </source>
</evidence>
<comment type="similarity">
    <text evidence="1">Belongs to the ABC transporter superfamily.</text>
</comment>